<protein>
    <recommendedName>
        <fullName evidence="3">Lipoprotein</fullName>
    </recommendedName>
</protein>
<dbReference type="PROSITE" id="PS51257">
    <property type="entry name" value="PROKAR_LIPOPROTEIN"/>
    <property type="match status" value="1"/>
</dbReference>
<dbReference type="EMBL" id="WOCA01000003">
    <property type="protein sequence ID" value="MUK87810.1"/>
    <property type="molecule type" value="Genomic_DNA"/>
</dbReference>
<gene>
    <name evidence="1" type="ORF">GMD78_05265</name>
</gene>
<evidence type="ECO:0008006" key="3">
    <source>
        <dbReference type="Google" id="ProtNLM"/>
    </source>
</evidence>
<organism evidence="1 2">
    <name type="scientific">Ornithinibacillus caprae</name>
    <dbReference type="NCBI Taxonomy" id="2678566"/>
    <lineage>
        <taxon>Bacteria</taxon>
        <taxon>Bacillati</taxon>
        <taxon>Bacillota</taxon>
        <taxon>Bacilli</taxon>
        <taxon>Bacillales</taxon>
        <taxon>Bacillaceae</taxon>
        <taxon>Ornithinibacillus</taxon>
    </lineage>
</organism>
<evidence type="ECO:0000313" key="2">
    <source>
        <dbReference type="Proteomes" id="UP000469125"/>
    </source>
</evidence>
<dbReference type="SUPFAM" id="SSF109998">
    <property type="entry name" value="Triger factor/SurA peptide-binding domain-like"/>
    <property type="match status" value="1"/>
</dbReference>
<evidence type="ECO:0000313" key="1">
    <source>
        <dbReference type="EMBL" id="MUK87810.1"/>
    </source>
</evidence>
<reference evidence="1 2" key="1">
    <citation type="submission" date="2019-11" db="EMBL/GenBank/DDBJ databases">
        <authorList>
            <person name="Li X."/>
        </authorList>
    </citation>
    <scope>NUCLEOTIDE SEQUENCE [LARGE SCALE GENOMIC DNA]</scope>
    <source>
        <strain evidence="1 2">L9</strain>
    </source>
</reference>
<dbReference type="AlphaFoldDB" id="A0A6N8FE57"/>
<dbReference type="Proteomes" id="UP000469125">
    <property type="component" value="Unassembled WGS sequence"/>
</dbReference>
<accession>A0A6N8FE57</accession>
<proteinExistence type="predicted"/>
<dbReference type="RefSeq" id="WP_155667702.1">
    <property type="nucleotide sequence ID" value="NZ_WOCA01000003.1"/>
</dbReference>
<keyword evidence="2" id="KW-1185">Reference proteome</keyword>
<sequence length="179" mass="20316">MNKLISFVVFVSFIFLIGCTNSIKYNDEDVAAIVRGEEITIGELRFLYQDQKLLDVIDGVVKAELAVQEAKKMNLDVSKEIKETIEARGGYPPDDIDNPTAKSIREFAEPQAKKLGMDPGEYYEKYIEITTTTVAYINAYVHEILGEPGDNVEEYDERANQLLNDLVEENEDEIEILIE</sequence>
<name>A0A6N8FE57_9BACI</name>
<comment type="caution">
    <text evidence="1">The sequence shown here is derived from an EMBL/GenBank/DDBJ whole genome shotgun (WGS) entry which is preliminary data.</text>
</comment>
<dbReference type="InterPro" id="IPR027304">
    <property type="entry name" value="Trigger_fact/SurA_dom_sf"/>
</dbReference>